<evidence type="ECO:0000256" key="7">
    <source>
        <dbReference type="PROSITE-ProRule" id="PRU10141"/>
    </source>
</evidence>
<evidence type="ECO:0000259" key="9">
    <source>
        <dbReference type="PROSITE" id="PS50011"/>
    </source>
</evidence>
<protein>
    <recommendedName>
        <fullName evidence="1">non-specific protein-tyrosine kinase</fullName>
        <ecNumber evidence="1">2.7.10.2</ecNumber>
    </recommendedName>
</protein>
<dbReference type="VEuPathDB" id="VectorBase:BGLB008939"/>
<dbReference type="GO" id="GO:0004715">
    <property type="term" value="F:non-membrane spanning protein tyrosine kinase activity"/>
    <property type="evidence" value="ECO:0007669"/>
    <property type="project" value="UniProtKB-EC"/>
</dbReference>
<keyword evidence="2" id="KW-0808">Transferase</keyword>
<dbReference type="SMART" id="SM00219">
    <property type="entry name" value="TyrKc"/>
    <property type="match status" value="1"/>
</dbReference>
<keyword evidence="5 7" id="KW-0067">ATP-binding</keyword>
<dbReference type="PRINTS" id="PR00109">
    <property type="entry name" value="TYRKINASE"/>
</dbReference>
<dbReference type="InterPro" id="IPR050198">
    <property type="entry name" value="Non-receptor_tyrosine_kinases"/>
</dbReference>
<evidence type="ECO:0000256" key="6">
    <source>
        <dbReference type="ARBA" id="ARBA00023137"/>
    </source>
</evidence>
<dbReference type="Pfam" id="PF07714">
    <property type="entry name" value="PK_Tyr_Ser-Thr"/>
    <property type="match status" value="1"/>
</dbReference>
<dbReference type="GO" id="GO:0005524">
    <property type="term" value="F:ATP binding"/>
    <property type="evidence" value="ECO:0007669"/>
    <property type="project" value="UniProtKB-UniRule"/>
</dbReference>
<dbReference type="InterPro" id="IPR011009">
    <property type="entry name" value="Kinase-like_dom_sf"/>
</dbReference>
<organism evidence="10 11">
    <name type="scientific">Biomphalaria glabrata</name>
    <name type="common">Bloodfluke planorb</name>
    <name type="synonym">Freshwater snail</name>
    <dbReference type="NCBI Taxonomy" id="6526"/>
    <lineage>
        <taxon>Eukaryota</taxon>
        <taxon>Metazoa</taxon>
        <taxon>Spiralia</taxon>
        <taxon>Lophotrochozoa</taxon>
        <taxon>Mollusca</taxon>
        <taxon>Gastropoda</taxon>
        <taxon>Heterobranchia</taxon>
        <taxon>Euthyneura</taxon>
        <taxon>Panpulmonata</taxon>
        <taxon>Hygrophila</taxon>
        <taxon>Lymnaeoidea</taxon>
        <taxon>Planorbidae</taxon>
        <taxon>Biomphalaria</taxon>
    </lineage>
</organism>
<evidence type="ECO:0000256" key="2">
    <source>
        <dbReference type="ARBA" id="ARBA00022679"/>
    </source>
</evidence>
<evidence type="ECO:0000256" key="1">
    <source>
        <dbReference type="ARBA" id="ARBA00011903"/>
    </source>
</evidence>
<sequence>MFGRIKSAILRGGGDGTARTLSPSPPQQRGLRPASVGAPYSRPPGKQLIPVDSLHLNKVIGEGEFGVVQQAVWTTETGEKLQVAVKKLNRDKVNTGTQNFLKEVVIMQDIDHEHIVRMFGVVLDTDDSLMMVTELAPMRSLLECLKDPLLRIDFSVPRLCDFSQQVCDGMNYLENKRLVHRDLAARNILVFSKSQVKISDLGLSRILGAGQDYYQSKFSVSLKLPIAWCAPESINFLKFTIASDVWSFGVLLWEMFTYGFQPWAGFTGQQVSKVIFMVIKTKPNFSYSRIKQ</sequence>
<dbReference type="Proteomes" id="UP000076420">
    <property type="component" value="Unassembled WGS sequence"/>
</dbReference>
<dbReference type="EnsemblMetazoa" id="BGLB008939-RC">
    <property type="protein sequence ID" value="BGLB008939-PC"/>
    <property type="gene ID" value="BGLB008939"/>
</dbReference>
<dbReference type="InterPro" id="IPR001245">
    <property type="entry name" value="Ser-Thr/Tyr_kinase_cat_dom"/>
</dbReference>
<feature type="region of interest" description="Disordered" evidence="8">
    <location>
        <begin position="11"/>
        <end position="44"/>
    </location>
</feature>
<dbReference type="PROSITE" id="PS00109">
    <property type="entry name" value="PROTEIN_KINASE_TYR"/>
    <property type="match status" value="1"/>
</dbReference>
<dbReference type="PANTHER" id="PTHR24418">
    <property type="entry name" value="TYROSINE-PROTEIN KINASE"/>
    <property type="match status" value="1"/>
</dbReference>
<dbReference type="InterPro" id="IPR008266">
    <property type="entry name" value="Tyr_kinase_AS"/>
</dbReference>
<reference evidence="10" key="2">
    <citation type="submission" date="2013-03" db="EMBL/GenBank/DDBJ databases">
        <title>Sequence assembly of the Biomphalaria glabrata genome version 4.3.</title>
        <authorList>
            <person name="Warren W."/>
            <person name="Wilson R.K."/>
            <person name="Hillier L.W."/>
            <person name="Minx P."/>
        </authorList>
    </citation>
    <scope>NUCLEOTIDE SEQUENCE</scope>
    <source>
        <strain evidence="10">BB02</strain>
    </source>
</reference>
<dbReference type="PROSITE" id="PS50011">
    <property type="entry name" value="PROTEIN_KINASE_DOM"/>
    <property type="match status" value="1"/>
</dbReference>
<dbReference type="FunFam" id="1.10.510.10:FF:000521">
    <property type="entry name" value="Tyrosine-protein kinase pr2"/>
    <property type="match status" value="1"/>
</dbReference>
<reference evidence="10" key="3">
    <citation type="submission" date="2020-05" db="UniProtKB">
        <authorList>
            <consortium name="EnsemblMetazoa"/>
        </authorList>
    </citation>
    <scope>IDENTIFICATION</scope>
    <source>
        <strain evidence="10">BB02</strain>
    </source>
</reference>
<gene>
    <name evidence="10" type="primary">106070398</name>
</gene>
<reference evidence="10" key="1">
    <citation type="journal article" date="2004" name="J. Parasitol.">
        <title>The mitochondrial genome of Biomphalaria glabrata (Gastropoda: Basommatophora), intermediate host of Schistosoma mansoni.</title>
        <authorList>
            <person name="DeJong R.J."/>
            <person name="Emery A.M."/>
            <person name="Adema C.M."/>
        </authorList>
    </citation>
    <scope>NUCLEOTIDE SEQUENCE</scope>
    <source>
        <strain evidence="10">BB02</strain>
    </source>
</reference>
<feature type="binding site" evidence="7">
    <location>
        <position position="87"/>
    </location>
    <ligand>
        <name>ATP</name>
        <dbReference type="ChEBI" id="CHEBI:30616"/>
    </ligand>
</feature>
<feature type="domain" description="Protein kinase" evidence="9">
    <location>
        <begin position="54"/>
        <end position="292"/>
    </location>
</feature>
<dbReference type="PROSITE" id="PS00107">
    <property type="entry name" value="PROTEIN_KINASE_ATP"/>
    <property type="match status" value="1"/>
</dbReference>
<accession>A0A2C9JW39</accession>
<dbReference type="InterPro" id="IPR000719">
    <property type="entry name" value="Prot_kinase_dom"/>
</dbReference>
<dbReference type="EnsemblMetazoa" id="BGLB008939-RD">
    <property type="protein sequence ID" value="BGLB008939-PD"/>
    <property type="gene ID" value="BGLB008939"/>
</dbReference>
<evidence type="ECO:0000256" key="4">
    <source>
        <dbReference type="ARBA" id="ARBA00022777"/>
    </source>
</evidence>
<dbReference type="EC" id="2.7.10.2" evidence="1"/>
<keyword evidence="3 7" id="KW-0547">Nucleotide-binding</keyword>
<keyword evidence="6" id="KW-0829">Tyrosine-protein kinase</keyword>
<dbReference type="EnsemblMetazoa" id="BGLB008939-RE">
    <property type="protein sequence ID" value="BGLB008939-PE"/>
    <property type="gene ID" value="BGLB008939"/>
</dbReference>
<evidence type="ECO:0000256" key="8">
    <source>
        <dbReference type="SAM" id="MobiDB-lite"/>
    </source>
</evidence>
<dbReference type="EnsemblMetazoa" id="BGLB008939-RB">
    <property type="protein sequence ID" value="BGLB008939-PB"/>
    <property type="gene ID" value="BGLB008939"/>
</dbReference>
<keyword evidence="4" id="KW-0418">Kinase</keyword>
<dbReference type="Gene3D" id="3.30.200.20">
    <property type="entry name" value="Phosphorylase Kinase, domain 1"/>
    <property type="match status" value="1"/>
</dbReference>
<dbReference type="STRING" id="6526.A0A2C9JW39"/>
<name>A0A2C9JW39_BIOGL</name>
<dbReference type="AlphaFoldDB" id="A0A2C9JW39"/>
<dbReference type="SUPFAM" id="SSF56112">
    <property type="entry name" value="Protein kinase-like (PK-like)"/>
    <property type="match status" value="1"/>
</dbReference>
<evidence type="ECO:0000256" key="3">
    <source>
        <dbReference type="ARBA" id="ARBA00022741"/>
    </source>
</evidence>
<dbReference type="InterPro" id="IPR017441">
    <property type="entry name" value="Protein_kinase_ATP_BS"/>
</dbReference>
<dbReference type="VEuPathDB" id="VectorBase:BGLAX_046810"/>
<dbReference type="Gene3D" id="1.10.510.10">
    <property type="entry name" value="Transferase(Phosphotransferase) domain 1"/>
    <property type="match status" value="1"/>
</dbReference>
<proteinExistence type="predicted"/>
<dbReference type="InterPro" id="IPR020635">
    <property type="entry name" value="Tyr_kinase_cat_dom"/>
</dbReference>
<evidence type="ECO:0000313" key="10">
    <source>
        <dbReference type="EnsemblMetazoa" id="BGLB008939-PB"/>
    </source>
</evidence>
<dbReference type="KEGG" id="bgt:106070398"/>
<evidence type="ECO:0000313" key="11">
    <source>
        <dbReference type="Proteomes" id="UP000076420"/>
    </source>
</evidence>
<evidence type="ECO:0000256" key="5">
    <source>
        <dbReference type="ARBA" id="ARBA00022840"/>
    </source>
</evidence>